<dbReference type="EMBL" id="LNYR01000001">
    <property type="protein sequence ID" value="KTD55369.1"/>
    <property type="molecule type" value="Genomic_DNA"/>
</dbReference>
<keyword evidence="4" id="KW-1185">Reference proteome</keyword>
<dbReference type="Pfam" id="PF01526">
    <property type="entry name" value="DDE_Tnp_Tn3"/>
    <property type="match status" value="1"/>
</dbReference>
<gene>
    <name evidence="2" type="ORF">Lqua_0086</name>
    <name evidence="3" type="ORF">NCTC12376_00334</name>
</gene>
<evidence type="ECO:0000313" key="3">
    <source>
        <dbReference type="EMBL" id="STY16543.1"/>
    </source>
</evidence>
<dbReference type="STRING" id="45072.Lqua_0086"/>
<dbReference type="EMBL" id="UGOW01000001">
    <property type="protein sequence ID" value="STY16543.1"/>
    <property type="molecule type" value="Genomic_DNA"/>
</dbReference>
<proteinExistence type="predicted"/>
<sequence length="77" mass="8796">MGVVTYSLIVNHLPVNTKAIGANEHESHHVLDIVYNNIHDLKIAAVTADMHRINRVHFVLMYLFGYDLNYSINSKSF</sequence>
<evidence type="ECO:0000313" key="4">
    <source>
        <dbReference type="Proteomes" id="UP000054639"/>
    </source>
</evidence>
<dbReference type="OrthoDB" id="5292689at2"/>
<dbReference type="GO" id="GO:0004803">
    <property type="term" value="F:transposase activity"/>
    <property type="evidence" value="ECO:0007669"/>
    <property type="project" value="InterPro"/>
</dbReference>
<evidence type="ECO:0000259" key="1">
    <source>
        <dbReference type="Pfam" id="PF01526"/>
    </source>
</evidence>
<accession>A0A378KPN1</accession>
<evidence type="ECO:0000313" key="2">
    <source>
        <dbReference type="EMBL" id="KTD55369.1"/>
    </source>
</evidence>
<dbReference type="Proteomes" id="UP000254230">
    <property type="component" value="Unassembled WGS sequence"/>
</dbReference>
<name>A0A378KPN1_9GAMM</name>
<reference evidence="3 5" key="2">
    <citation type="submission" date="2018-06" db="EMBL/GenBank/DDBJ databases">
        <authorList>
            <consortium name="Pathogen Informatics"/>
            <person name="Doyle S."/>
        </authorList>
    </citation>
    <scope>NUCLEOTIDE SEQUENCE [LARGE SCALE GENOMIC DNA]</scope>
    <source>
        <strain evidence="3 5">NCTC12376</strain>
    </source>
</reference>
<dbReference type="Proteomes" id="UP000054639">
    <property type="component" value="Unassembled WGS sequence"/>
</dbReference>
<dbReference type="RefSeq" id="WP_058472349.1">
    <property type="nucleotide sequence ID" value="NZ_CAAAIL010000006.1"/>
</dbReference>
<evidence type="ECO:0000313" key="5">
    <source>
        <dbReference type="Proteomes" id="UP000254230"/>
    </source>
</evidence>
<dbReference type="InterPro" id="IPR002513">
    <property type="entry name" value="Tn3_Tnp_DDE_dom"/>
</dbReference>
<feature type="domain" description="Tn3 transposase DDE" evidence="1">
    <location>
        <begin position="2"/>
        <end position="68"/>
    </location>
</feature>
<dbReference type="GO" id="GO:0006313">
    <property type="term" value="P:DNA transposition"/>
    <property type="evidence" value="ECO:0007669"/>
    <property type="project" value="InterPro"/>
</dbReference>
<organism evidence="3 5">
    <name type="scientific">Legionella quateirensis</name>
    <dbReference type="NCBI Taxonomy" id="45072"/>
    <lineage>
        <taxon>Bacteria</taxon>
        <taxon>Pseudomonadati</taxon>
        <taxon>Pseudomonadota</taxon>
        <taxon>Gammaproteobacteria</taxon>
        <taxon>Legionellales</taxon>
        <taxon>Legionellaceae</taxon>
        <taxon>Legionella</taxon>
    </lineage>
</organism>
<reference evidence="2 4" key="1">
    <citation type="submission" date="2015-11" db="EMBL/GenBank/DDBJ databases">
        <title>Genomic analysis of 38 Legionella species identifies large and diverse effector repertoires.</title>
        <authorList>
            <person name="Burstein D."/>
            <person name="Amaro F."/>
            <person name="Zusman T."/>
            <person name="Lifshitz Z."/>
            <person name="Cohen O."/>
            <person name="Gilbert J.A."/>
            <person name="Pupko T."/>
            <person name="Shuman H.A."/>
            <person name="Segal G."/>
        </authorList>
    </citation>
    <scope>NUCLEOTIDE SEQUENCE [LARGE SCALE GENOMIC DNA]</scope>
    <source>
        <strain evidence="2 4">ATCC 49507</strain>
    </source>
</reference>
<protein>
    <submittedName>
        <fullName evidence="2">Tn3 transposase DDE domain protein</fullName>
    </submittedName>
    <submittedName>
        <fullName evidence="3">Transposase Tn3 family protein</fullName>
    </submittedName>
</protein>
<dbReference type="AlphaFoldDB" id="A0A378KPN1"/>